<evidence type="ECO:0000256" key="1">
    <source>
        <dbReference type="SAM" id="SignalP"/>
    </source>
</evidence>
<name>A0A195FYC3_9HYME</name>
<sequence length="88" mass="9971">MQIKDLHLVICVLVHFVKSWSRRCAVTRDTIRGHPSLETTESPLSIVIATMIHNDGPRDSVIVVHLQLPPLDTMYRIPQSRVCVRVCA</sequence>
<gene>
    <name evidence="2" type="ORF">ALC56_00125</name>
</gene>
<dbReference type="AlphaFoldDB" id="A0A195FYC3"/>
<feature type="chain" id="PRO_5008271695" description="Secreted protein" evidence="1">
    <location>
        <begin position="22"/>
        <end position="88"/>
    </location>
</feature>
<evidence type="ECO:0000313" key="2">
    <source>
        <dbReference type="EMBL" id="KYN45431.1"/>
    </source>
</evidence>
<reference evidence="2 3" key="1">
    <citation type="submission" date="2016-03" db="EMBL/GenBank/DDBJ databases">
        <title>Trachymyrmex septentrionalis WGS genome.</title>
        <authorList>
            <person name="Nygaard S."/>
            <person name="Hu H."/>
            <person name="Boomsma J."/>
            <person name="Zhang G."/>
        </authorList>
    </citation>
    <scope>NUCLEOTIDE SEQUENCE [LARGE SCALE GENOMIC DNA]</scope>
    <source>
        <strain evidence="2">Tsep2-gDNA-1</strain>
        <tissue evidence="2">Whole body</tissue>
    </source>
</reference>
<dbReference type="Proteomes" id="UP000078541">
    <property type="component" value="Unassembled WGS sequence"/>
</dbReference>
<evidence type="ECO:0008006" key="4">
    <source>
        <dbReference type="Google" id="ProtNLM"/>
    </source>
</evidence>
<feature type="signal peptide" evidence="1">
    <location>
        <begin position="1"/>
        <end position="21"/>
    </location>
</feature>
<proteinExistence type="predicted"/>
<keyword evidence="1" id="KW-0732">Signal</keyword>
<dbReference type="EMBL" id="KQ981161">
    <property type="protein sequence ID" value="KYN45431.1"/>
    <property type="molecule type" value="Genomic_DNA"/>
</dbReference>
<organism evidence="2 3">
    <name type="scientific">Trachymyrmex septentrionalis</name>
    <dbReference type="NCBI Taxonomy" id="34720"/>
    <lineage>
        <taxon>Eukaryota</taxon>
        <taxon>Metazoa</taxon>
        <taxon>Ecdysozoa</taxon>
        <taxon>Arthropoda</taxon>
        <taxon>Hexapoda</taxon>
        <taxon>Insecta</taxon>
        <taxon>Pterygota</taxon>
        <taxon>Neoptera</taxon>
        <taxon>Endopterygota</taxon>
        <taxon>Hymenoptera</taxon>
        <taxon>Apocrita</taxon>
        <taxon>Aculeata</taxon>
        <taxon>Formicoidea</taxon>
        <taxon>Formicidae</taxon>
        <taxon>Myrmicinae</taxon>
        <taxon>Trachymyrmex</taxon>
    </lineage>
</organism>
<evidence type="ECO:0000313" key="3">
    <source>
        <dbReference type="Proteomes" id="UP000078541"/>
    </source>
</evidence>
<accession>A0A195FYC3</accession>
<protein>
    <recommendedName>
        <fullName evidence="4">Secreted protein</fullName>
    </recommendedName>
</protein>
<keyword evidence="3" id="KW-1185">Reference proteome</keyword>